<dbReference type="EMBL" id="CAJVPY010022054">
    <property type="protein sequence ID" value="CAG8781655.1"/>
    <property type="molecule type" value="Genomic_DNA"/>
</dbReference>
<feature type="region of interest" description="Disordered" evidence="1">
    <location>
        <begin position="25"/>
        <end position="44"/>
    </location>
</feature>
<feature type="compositionally biased region" description="Basic and acidic residues" evidence="1">
    <location>
        <begin position="30"/>
        <end position="44"/>
    </location>
</feature>
<dbReference type="AlphaFoldDB" id="A0A9N9JGS0"/>
<comment type="caution">
    <text evidence="2">The sequence shown here is derived from an EMBL/GenBank/DDBJ whole genome shotgun (WGS) entry which is preliminary data.</text>
</comment>
<evidence type="ECO:0000313" key="3">
    <source>
        <dbReference type="Proteomes" id="UP000789405"/>
    </source>
</evidence>
<protein>
    <submittedName>
        <fullName evidence="2">12244_t:CDS:1</fullName>
    </submittedName>
</protein>
<dbReference type="Proteomes" id="UP000789405">
    <property type="component" value="Unassembled WGS sequence"/>
</dbReference>
<keyword evidence="3" id="KW-1185">Reference proteome</keyword>
<gene>
    <name evidence="2" type="ORF">DERYTH_LOCUS19717</name>
</gene>
<feature type="non-terminal residue" evidence="2">
    <location>
        <position position="1"/>
    </location>
</feature>
<name>A0A9N9JGS0_9GLOM</name>
<reference evidence="2" key="1">
    <citation type="submission" date="2021-06" db="EMBL/GenBank/DDBJ databases">
        <authorList>
            <person name="Kallberg Y."/>
            <person name="Tangrot J."/>
            <person name="Rosling A."/>
        </authorList>
    </citation>
    <scope>NUCLEOTIDE SEQUENCE</scope>
    <source>
        <strain evidence="2">MA453B</strain>
    </source>
</reference>
<proteinExistence type="predicted"/>
<evidence type="ECO:0000313" key="2">
    <source>
        <dbReference type="EMBL" id="CAG8781655.1"/>
    </source>
</evidence>
<sequence length="74" mass="9264">TQNDKYSPNEEYFLGKEDFLNDNSPYYNDFYDKDPNNKDLYKEDPYNEDLYDRDFYNEDLYDEDDFYDEDNQMN</sequence>
<accession>A0A9N9JGS0</accession>
<organism evidence="2 3">
    <name type="scientific">Dentiscutata erythropus</name>
    <dbReference type="NCBI Taxonomy" id="1348616"/>
    <lineage>
        <taxon>Eukaryota</taxon>
        <taxon>Fungi</taxon>
        <taxon>Fungi incertae sedis</taxon>
        <taxon>Mucoromycota</taxon>
        <taxon>Glomeromycotina</taxon>
        <taxon>Glomeromycetes</taxon>
        <taxon>Diversisporales</taxon>
        <taxon>Gigasporaceae</taxon>
        <taxon>Dentiscutata</taxon>
    </lineage>
</organism>
<evidence type="ECO:0000256" key="1">
    <source>
        <dbReference type="SAM" id="MobiDB-lite"/>
    </source>
</evidence>